<accession>A0ABQ5D0T7</accession>
<name>A0ABQ5D0T7_9ASTR</name>
<evidence type="ECO:0000313" key="1">
    <source>
        <dbReference type="EMBL" id="GJT32961.1"/>
    </source>
</evidence>
<keyword evidence="2" id="KW-1185">Reference proteome</keyword>
<dbReference type="Proteomes" id="UP001151760">
    <property type="component" value="Unassembled WGS sequence"/>
</dbReference>
<comment type="caution">
    <text evidence="1">The sequence shown here is derived from an EMBL/GenBank/DDBJ whole genome shotgun (WGS) entry which is preliminary data.</text>
</comment>
<protein>
    <submittedName>
        <fullName evidence="1">Uncharacterized protein</fullName>
    </submittedName>
</protein>
<dbReference type="EMBL" id="BQNB010014836">
    <property type="protein sequence ID" value="GJT32961.1"/>
    <property type="molecule type" value="Genomic_DNA"/>
</dbReference>
<organism evidence="1 2">
    <name type="scientific">Tanacetum coccineum</name>
    <dbReference type="NCBI Taxonomy" id="301880"/>
    <lineage>
        <taxon>Eukaryota</taxon>
        <taxon>Viridiplantae</taxon>
        <taxon>Streptophyta</taxon>
        <taxon>Embryophyta</taxon>
        <taxon>Tracheophyta</taxon>
        <taxon>Spermatophyta</taxon>
        <taxon>Magnoliopsida</taxon>
        <taxon>eudicotyledons</taxon>
        <taxon>Gunneridae</taxon>
        <taxon>Pentapetalae</taxon>
        <taxon>asterids</taxon>
        <taxon>campanulids</taxon>
        <taxon>Asterales</taxon>
        <taxon>Asteraceae</taxon>
        <taxon>Asteroideae</taxon>
        <taxon>Anthemideae</taxon>
        <taxon>Anthemidinae</taxon>
        <taxon>Tanacetum</taxon>
    </lineage>
</organism>
<proteinExistence type="predicted"/>
<sequence>MVVARGDVEGGDDGGEERVVVSAVGGNHGGGGVEAAGMEVVSWGCEMAGRMYDEVVVFDGDEVMVEMMWWMWW</sequence>
<reference evidence="1" key="2">
    <citation type="submission" date="2022-01" db="EMBL/GenBank/DDBJ databases">
        <authorList>
            <person name="Yamashiro T."/>
            <person name="Shiraishi A."/>
            <person name="Satake H."/>
            <person name="Nakayama K."/>
        </authorList>
    </citation>
    <scope>NUCLEOTIDE SEQUENCE</scope>
</reference>
<evidence type="ECO:0000313" key="2">
    <source>
        <dbReference type="Proteomes" id="UP001151760"/>
    </source>
</evidence>
<gene>
    <name evidence="1" type="ORF">Tco_0923380</name>
</gene>
<reference evidence="1" key="1">
    <citation type="journal article" date="2022" name="Int. J. Mol. Sci.">
        <title>Draft Genome of Tanacetum Coccineum: Genomic Comparison of Closely Related Tanacetum-Family Plants.</title>
        <authorList>
            <person name="Yamashiro T."/>
            <person name="Shiraishi A."/>
            <person name="Nakayama K."/>
            <person name="Satake H."/>
        </authorList>
    </citation>
    <scope>NUCLEOTIDE SEQUENCE</scope>
</reference>